<keyword evidence="2" id="KW-0804">Transcription</keyword>
<dbReference type="SMART" id="SM00346">
    <property type="entry name" value="HTH_ICLR"/>
    <property type="match status" value="1"/>
</dbReference>
<proteinExistence type="predicted"/>
<dbReference type="InterPro" id="IPR036390">
    <property type="entry name" value="WH_DNA-bd_sf"/>
</dbReference>
<feature type="region of interest" description="Disordered" evidence="3">
    <location>
        <begin position="206"/>
        <end position="226"/>
    </location>
</feature>
<dbReference type="InterPro" id="IPR019885">
    <property type="entry name" value="Tscrpt_reg_HTH_AsnC-type_CS"/>
</dbReference>
<comment type="caution">
    <text evidence="5">The sequence shown here is derived from an EMBL/GenBank/DDBJ whole genome shotgun (WGS) entry which is preliminary data.</text>
</comment>
<dbReference type="PROSITE" id="PS00519">
    <property type="entry name" value="HTH_ASNC_1"/>
    <property type="match status" value="1"/>
</dbReference>
<reference evidence="5 6" key="1">
    <citation type="submission" date="2023-07" db="EMBL/GenBank/DDBJ databases">
        <title>Sorghum-associated microbial communities from plants grown in Nebraska, USA.</title>
        <authorList>
            <person name="Schachtman D."/>
        </authorList>
    </citation>
    <scope>NUCLEOTIDE SEQUENCE [LARGE SCALE GENOMIC DNA]</scope>
    <source>
        <strain evidence="5 6">CC523</strain>
    </source>
</reference>
<sequence>MMKSPHRKLSRLLASSIRWPEALPTGLVTRFLPRSARNRGTDTMHRTRKERVAFPCRTRVRRKDKMQHVQAVGSAFALLKHIASLGGNATLSQISEDLGVSAASTHRRLRTLVHLGYARQLHNRSYALGFGLIRLGEVATGQHISAMQPILASAASQLGETVTLAMLEGDMINHTLQAQSPHGLRSTAELGISSYAHETPPVKCSWPSSRAIRSDEPWPGQTRQTV</sequence>
<evidence type="ECO:0000256" key="1">
    <source>
        <dbReference type="ARBA" id="ARBA00023015"/>
    </source>
</evidence>
<gene>
    <name evidence="5" type="ORF">J2T10_002751</name>
</gene>
<dbReference type="PANTHER" id="PTHR30136:SF24">
    <property type="entry name" value="HTH-TYPE TRANSCRIPTIONAL REPRESSOR ALLR"/>
    <property type="match status" value="1"/>
</dbReference>
<dbReference type="InterPro" id="IPR036388">
    <property type="entry name" value="WH-like_DNA-bd_sf"/>
</dbReference>
<dbReference type="InterPro" id="IPR005471">
    <property type="entry name" value="Tscrpt_reg_IclR_N"/>
</dbReference>
<name>A0ABT9TPD1_PAENI</name>
<keyword evidence="6" id="KW-1185">Reference proteome</keyword>
<keyword evidence="1" id="KW-0805">Transcription regulation</keyword>
<dbReference type="InterPro" id="IPR050707">
    <property type="entry name" value="HTH_MetabolicPath_Reg"/>
</dbReference>
<evidence type="ECO:0000256" key="3">
    <source>
        <dbReference type="SAM" id="MobiDB-lite"/>
    </source>
</evidence>
<dbReference type="SUPFAM" id="SSF46785">
    <property type="entry name" value="Winged helix' DNA-binding domain"/>
    <property type="match status" value="1"/>
</dbReference>
<dbReference type="Gene3D" id="1.10.10.10">
    <property type="entry name" value="Winged helix-like DNA-binding domain superfamily/Winged helix DNA-binding domain"/>
    <property type="match status" value="1"/>
</dbReference>
<dbReference type="InterPro" id="IPR029016">
    <property type="entry name" value="GAF-like_dom_sf"/>
</dbReference>
<accession>A0ABT9TPD1</accession>
<dbReference type="EMBL" id="JAUSSW010000007">
    <property type="protein sequence ID" value="MDQ0103094.1"/>
    <property type="molecule type" value="Genomic_DNA"/>
</dbReference>
<dbReference type="PROSITE" id="PS51077">
    <property type="entry name" value="HTH_ICLR"/>
    <property type="match status" value="1"/>
</dbReference>
<dbReference type="SUPFAM" id="SSF55781">
    <property type="entry name" value="GAF domain-like"/>
    <property type="match status" value="1"/>
</dbReference>
<organism evidence="5 6">
    <name type="scientific">Paenarthrobacter nicotinovorans</name>
    <name type="common">Arthrobacter nicotinovorans</name>
    <dbReference type="NCBI Taxonomy" id="29320"/>
    <lineage>
        <taxon>Bacteria</taxon>
        <taxon>Bacillati</taxon>
        <taxon>Actinomycetota</taxon>
        <taxon>Actinomycetes</taxon>
        <taxon>Micrococcales</taxon>
        <taxon>Micrococcaceae</taxon>
        <taxon>Paenarthrobacter</taxon>
    </lineage>
</organism>
<protein>
    <recommendedName>
        <fullName evidence="4">HTH iclR-type domain-containing protein</fullName>
    </recommendedName>
</protein>
<dbReference type="Pfam" id="PF09339">
    <property type="entry name" value="HTH_IclR"/>
    <property type="match status" value="1"/>
</dbReference>
<evidence type="ECO:0000259" key="4">
    <source>
        <dbReference type="PROSITE" id="PS51077"/>
    </source>
</evidence>
<dbReference type="PANTHER" id="PTHR30136">
    <property type="entry name" value="HELIX-TURN-HELIX TRANSCRIPTIONAL REGULATOR, ICLR FAMILY"/>
    <property type="match status" value="1"/>
</dbReference>
<dbReference type="Proteomes" id="UP001244563">
    <property type="component" value="Unassembled WGS sequence"/>
</dbReference>
<evidence type="ECO:0000313" key="6">
    <source>
        <dbReference type="Proteomes" id="UP001244563"/>
    </source>
</evidence>
<evidence type="ECO:0000313" key="5">
    <source>
        <dbReference type="EMBL" id="MDQ0103094.1"/>
    </source>
</evidence>
<dbReference type="Gene3D" id="3.30.450.40">
    <property type="match status" value="1"/>
</dbReference>
<evidence type="ECO:0000256" key="2">
    <source>
        <dbReference type="ARBA" id="ARBA00023163"/>
    </source>
</evidence>
<feature type="domain" description="HTH iclR-type" evidence="4">
    <location>
        <begin position="69"/>
        <end position="130"/>
    </location>
</feature>